<evidence type="ECO:0000256" key="4">
    <source>
        <dbReference type="ARBA" id="ARBA00022475"/>
    </source>
</evidence>
<keyword evidence="13" id="KW-0472">Membrane</keyword>
<dbReference type="GO" id="GO:0000155">
    <property type="term" value="F:phosphorelay sensor kinase activity"/>
    <property type="evidence" value="ECO:0007669"/>
    <property type="project" value="InterPro"/>
</dbReference>
<organism evidence="23 24">
    <name type="scientific">Candidatus Magnetoglobus multicellularis str. Araruama</name>
    <dbReference type="NCBI Taxonomy" id="890399"/>
    <lineage>
        <taxon>Bacteria</taxon>
        <taxon>Pseudomonadati</taxon>
        <taxon>Thermodesulfobacteriota</taxon>
        <taxon>Desulfobacteria</taxon>
        <taxon>Desulfobacterales</taxon>
        <taxon>Desulfobacteraceae</taxon>
        <taxon>Candidatus Magnetoglobus</taxon>
    </lineage>
</organism>
<dbReference type="PROSITE" id="PS50110">
    <property type="entry name" value="RESPONSE_REGULATORY"/>
    <property type="match status" value="1"/>
</dbReference>
<dbReference type="CDD" id="cd16922">
    <property type="entry name" value="HATPase_EvgS-ArcB-TorS-like"/>
    <property type="match status" value="1"/>
</dbReference>
<evidence type="ECO:0000256" key="2">
    <source>
        <dbReference type="ARBA" id="ARBA00004651"/>
    </source>
</evidence>
<dbReference type="InterPro" id="IPR035965">
    <property type="entry name" value="PAS-like_dom_sf"/>
</dbReference>
<evidence type="ECO:0000256" key="3">
    <source>
        <dbReference type="ARBA" id="ARBA00012438"/>
    </source>
</evidence>
<dbReference type="Pfam" id="PF02518">
    <property type="entry name" value="HATPase_c"/>
    <property type="match status" value="1"/>
</dbReference>
<evidence type="ECO:0000259" key="18">
    <source>
        <dbReference type="PROSITE" id="PS50109"/>
    </source>
</evidence>
<dbReference type="InterPro" id="IPR003594">
    <property type="entry name" value="HATPase_dom"/>
</dbReference>
<dbReference type="SUPFAM" id="SSF55785">
    <property type="entry name" value="PYP-like sensor domain (PAS domain)"/>
    <property type="match status" value="2"/>
</dbReference>
<dbReference type="FunFam" id="3.30.565.10:FF:000010">
    <property type="entry name" value="Sensor histidine kinase RcsC"/>
    <property type="match status" value="1"/>
</dbReference>
<dbReference type="Pfam" id="PF13426">
    <property type="entry name" value="PAS_9"/>
    <property type="match status" value="2"/>
</dbReference>
<feature type="domain" description="Histidine kinase" evidence="18">
    <location>
        <begin position="299"/>
        <end position="522"/>
    </location>
</feature>
<dbReference type="EC" id="2.7.13.3" evidence="3"/>
<dbReference type="AlphaFoldDB" id="A0A1V1P839"/>
<dbReference type="InterPro" id="IPR036641">
    <property type="entry name" value="HPT_dom_sf"/>
</dbReference>
<evidence type="ECO:0000256" key="10">
    <source>
        <dbReference type="ARBA" id="ARBA00022840"/>
    </source>
</evidence>
<dbReference type="Gene3D" id="1.20.120.160">
    <property type="entry name" value="HPT domain"/>
    <property type="match status" value="1"/>
</dbReference>
<dbReference type="PRINTS" id="PR00344">
    <property type="entry name" value="BCTRLSENSOR"/>
</dbReference>
<dbReference type="Pfam" id="PF00512">
    <property type="entry name" value="HisKA"/>
    <property type="match status" value="1"/>
</dbReference>
<dbReference type="Gene3D" id="1.10.287.130">
    <property type="match status" value="1"/>
</dbReference>
<feature type="domain" description="PAS" evidence="20">
    <location>
        <begin position="25"/>
        <end position="79"/>
    </location>
</feature>
<evidence type="ECO:0000256" key="11">
    <source>
        <dbReference type="ARBA" id="ARBA00022989"/>
    </source>
</evidence>
<dbReference type="InterPro" id="IPR011006">
    <property type="entry name" value="CheY-like_superfamily"/>
</dbReference>
<keyword evidence="11" id="KW-1133">Transmembrane helix</keyword>
<evidence type="ECO:0000256" key="16">
    <source>
        <dbReference type="PROSITE-ProRule" id="PRU00110"/>
    </source>
</evidence>
<feature type="domain" description="Response regulatory" evidence="19">
    <location>
        <begin position="548"/>
        <end position="667"/>
    </location>
</feature>
<comment type="catalytic activity">
    <reaction evidence="1">
        <text>ATP + protein L-histidine = ADP + protein N-phospho-L-histidine.</text>
        <dbReference type="EC" id="2.7.13.3"/>
    </reaction>
</comment>
<evidence type="ECO:0000259" key="20">
    <source>
        <dbReference type="PROSITE" id="PS50112"/>
    </source>
</evidence>
<feature type="modified residue" description="Phosphohistidine" evidence="16">
    <location>
        <position position="730"/>
    </location>
</feature>
<dbReference type="FunFam" id="1.10.287.130:FF:000002">
    <property type="entry name" value="Two-component osmosensing histidine kinase"/>
    <property type="match status" value="1"/>
</dbReference>
<keyword evidence="7" id="KW-0812">Transmembrane</keyword>
<dbReference type="GO" id="GO:0005886">
    <property type="term" value="C:plasma membrane"/>
    <property type="evidence" value="ECO:0007669"/>
    <property type="project" value="UniProtKB-SubCell"/>
</dbReference>
<evidence type="ECO:0000256" key="7">
    <source>
        <dbReference type="ARBA" id="ARBA00022692"/>
    </source>
</evidence>
<evidence type="ECO:0000256" key="14">
    <source>
        <dbReference type="ARBA" id="ARBA00064003"/>
    </source>
</evidence>
<dbReference type="SMART" id="SM00448">
    <property type="entry name" value="REC"/>
    <property type="match status" value="1"/>
</dbReference>
<dbReference type="InterPro" id="IPR005467">
    <property type="entry name" value="His_kinase_dom"/>
</dbReference>
<dbReference type="PANTHER" id="PTHR45339">
    <property type="entry name" value="HYBRID SIGNAL TRANSDUCTION HISTIDINE KINASE J"/>
    <property type="match status" value="1"/>
</dbReference>
<dbReference type="NCBIfam" id="TIGR00229">
    <property type="entry name" value="sensory_box"/>
    <property type="match status" value="2"/>
</dbReference>
<evidence type="ECO:0000256" key="6">
    <source>
        <dbReference type="ARBA" id="ARBA00022679"/>
    </source>
</evidence>
<accession>A0A1V1P839</accession>
<evidence type="ECO:0000256" key="13">
    <source>
        <dbReference type="ARBA" id="ARBA00023136"/>
    </source>
</evidence>
<evidence type="ECO:0000256" key="17">
    <source>
        <dbReference type="PROSITE-ProRule" id="PRU00169"/>
    </source>
</evidence>
<dbReference type="Pfam" id="PF01627">
    <property type="entry name" value="Hpt"/>
    <property type="match status" value="1"/>
</dbReference>
<dbReference type="Gene3D" id="3.30.565.10">
    <property type="entry name" value="Histidine kinase-like ATPase, C-terminal domain"/>
    <property type="match status" value="1"/>
</dbReference>
<dbReference type="CDD" id="cd00130">
    <property type="entry name" value="PAS"/>
    <property type="match status" value="1"/>
</dbReference>
<dbReference type="Gene3D" id="3.40.50.2300">
    <property type="match status" value="1"/>
</dbReference>
<feature type="domain" description="PAC" evidence="21">
    <location>
        <begin position="222"/>
        <end position="274"/>
    </location>
</feature>
<dbReference type="Pfam" id="PF00072">
    <property type="entry name" value="Response_reg"/>
    <property type="match status" value="1"/>
</dbReference>
<evidence type="ECO:0000313" key="24">
    <source>
        <dbReference type="Proteomes" id="UP000189670"/>
    </source>
</evidence>
<dbReference type="InterPro" id="IPR000014">
    <property type="entry name" value="PAS"/>
</dbReference>
<keyword evidence="12" id="KW-0902">Two-component regulatory system</keyword>
<evidence type="ECO:0000259" key="19">
    <source>
        <dbReference type="PROSITE" id="PS50110"/>
    </source>
</evidence>
<dbReference type="CDD" id="cd00082">
    <property type="entry name" value="HisKA"/>
    <property type="match status" value="1"/>
</dbReference>
<keyword evidence="10" id="KW-0067">ATP-binding</keyword>
<keyword evidence="9 23" id="KW-0418">Kinase</keyword>
<dbReference type="PROSITE" id="PS50894">
    <property type="entry name" value="HPT"/>
    <property type="match status" value="1"/>
</dbReference>
<sequence length="787" mass="89441">MRIYQVELELQNEELIKSREQLEKSQQYMADLFQQAPLGYIILSMQSTIIDLNHMVTKYFGIQRESMLNQRFQSYVPESSIVAFKHCFNALSHTQKIQSAEIQFSGRMGRRFWTKMTISLLEHPEDGQQILCALVDITQEKEQEQALIESLFLKELLNVFPLPVFYTDNQGKLIGFNRCFINYTGMPERQLRQSKASEIILQDTEDCPDALNINTFRTGSIQRYDIVFRHADNTLRNITLKLSAYENRQKNISGVIGVMVDITEHRVLQQDLETTIQKVHLYAQKAEIASQTKTQFLANMSHEIRTPMNAIMGMLEILLSTTHLTEEQNDYISVALESAQNLLVIINDILDISKIEAKKITLDERGFDFYKLIQSLYKTMRVQASQKGLDFYLDIHPDVNQYFMGDPHRIRQILLNIVANAIKFTEKGRVSIKIFQKEMKNNEETRLYFEVSDTGEGIPPEKHSLIFDSFTQNDGSMTRKYGGTGLGLTISKQLCELMGGRITVNSTPGKGSTFYFYLILAPISQLDESDEDVKPHDMRSAQSGQIQQILLVEDMETNIKVATIFLKRLGMEVTVANDGFKAIKMLKNGSFDCVLMDIEMPGISGFETTHRIRAGEAGDNNMDIIIIAMTAHATQGFENKCLQANMNGYISKPVKIETLKSVLETARKVEKDQNKPLPVLSISELMNEFADESIVNEVLAQARKDMLNFLADAENAALNKDYKQLQYNAHALMGIAKNIGAKRMITSSSHLEKCFQTENMAAVPHAFAEMKGDVHAVLKEIGLRLDE</sequence>
<dbReference type="Gene3D" id="3.30.450.20">
    <property type="entry name" value="PAS domain"/>
    <property type="match status" value="2"/>
</dbReference>
<dbReference type="CDD" id="cd17546">
    <property type="entry name" value="REC_hyHK_CKI1_RcsC-like"/>
    <property type="match status" value="1"/>
</dbReference>
<comment type="subunit">
    <text evidence="14">At low DSF concentrations, interacts with RpfF.</text>
</comment>
<dbReference type="GO" id="GO:0005524">
    <property type="term" value="F:ATP binding"/>
    <property type="evidence" value="ECO:0007669"/>
    <property type="project" value="UniProtKB-KW"/>
</dbReference>
<dbReference type="InterPro" id="IPR008207">
    <property type="entry name" value="Sig_transdc_His_kin_Hpt_dom"/>
</dbReference>
<evidence type="ECO:0000256" key="5">
    <source>
        <dbReference type="ARBA" id="ARBA00022553"/>
    </source>
</evidence>
<dbReference type="InterPro" id="IPR003661">
    <property type="entry name" value="HisK_dim/P_dom"/>
</dbReference>
<evidence type="ECO:0000256" key="1">
    <source>
        <dbReference type="ARBA" id="ARBA00000085"/>
    </source>
</evidence>
<dbReference type="PROSITE" id="PS50109">
    <property type="entry name" value="HIS_KIN"/>
    <property type="match status" value="1"/>
</dbReference>
<dbReference type="SUPFAM" id="SSF55874">
    <property type="entry name" value="ATPase domain of HSP90 chaperone/DNA topoisomerase II/histidine kinase"/>
    <property type="match status" value="1"/>
</dbReference>
<dbReference type="PROSITE" id="PS50113">
    <property type="entry name" value="PAC"/>
    <property type="match status" value="2"/>
</dbReference>
<keyword evidence="6" id="KW-0808">Transferase</keyword>
<keyword evidence="8" id="KW-0547">Nucleotide-binding</keyword>
<evidence type="ECO:0000256" key="8">
    <source>
        <dbReference type="ARBA" id="ARBA00022741"/>
    </source>
</evidence>
<dbReference type="EMBL" id="ATBP01000347">
    <property type="protein sequence ID" value="ETR70926.1"/>
    <property type="molecule type" value="Genomic_DNA"/>
</dbReference>
<dbReference type="PROSITE" id="PS50112">
    <property type="entry name" value="PAS"/>
    <property type="match status" value="1"/>
</dbReference>
<comment type="subcellular location">
    <subcellularLocation>
        <location evidence="2">Cell membrane</location>
        <topology evidence="2">Multi-pass membrane protein</topology>
    </subcellularLocation>
</comment>
<dbReference type="InterPro" id="IPR036890">
    <property type="entry name" value="HATPase_C_sf"/>
</dbReference>
<feature type="modified residue" description="4-aspartylphosphate" evidence="17">
    <location>
        <position position="597"/>
    </location>
</feature>
<dbReference type="SUPFAM" id="SSF47384">
    <property type="entry name" value="Homodimeric domain of signal transducing histidine kinase"/>
    <property type="match status" value="1"/>
</dbReference>
<dbReference type="InterPro" id="IPR004358">
    <property type="entry name" value="Sig_transdc_His_kin-like_C"/>
</dbReference>
<dbReference type="SUPFAM" id="SSF52172">
    <property type="entry name" value="CheY-like"/>
    <property type="match status" value="1"/>
</dbReference>
<evidence type="ECO:0000259" key="21">
    <source>
        <dbReference type="PROSITE" id="PS50113"/>
    </source>
</evidence>
<feature type="domain" description="HPt" evidence="22">
    <location>
        <begin position="691"/>
        <end position="787"/>
    </location>
</feature>
<name>A0A1V1P839_9BACT</name>
<dbReference type="InterPro" id="IPR001789">
    <property type="entry name" value="Sig_transdc_resp-reg_receiver"/>
</dbReference>
<dbReference type="SMART" id="SM00387">
    <property type="entry name" value="HATPase_c"/>
    <property type="match status" value="1"/>
</dbReference>
<dbReference type="PANTHER" id="PTHR45339:SF1">
    <property type="entry name" value="HYBRID SIGNAL TRANSDUCTION HISTIDINE KINASE J"/>
    <property type="match status" value="1"/>
</dbReference>
<dbReference type="SMART" id="SM00086">
    <property type="entry name" value="PAC"/>
    <property type="match status" value="2"/>
</dbReference>
<evidence type="ECO:0000256" key="9">
    <source>
        <dbReference type="ARBA" id="ARBA00022777"/>
    </source>
</evidence>
<keyword evidence="4" id="KW-1003">Cell membrane</keyword>
<protein>
    <recommendedName>
        <fullName evidence="15">Sensory/regulatory protein RpfC</fullName>
        <ecNumber evidence="3">2.7.13.3</ecNumber>
    </recommendedName>
</protein>
<dbReference type="InterPro" id="IPR036097">
    <property type="entry name" value="HisK_dim/P_sf"/>
</dbReference>
<proteinExistence type="predicted"/>
<evidence type="ECO:0000256" key="15">
    <source>
        <dbReference type="ARBA" id="ARBA00068150"/>
    </source>
</evidence>
<reference evidence="24" key="1">
    <citation type="submission" date="2012-11" db="EMBL/GenBank/DDBJ databases">
        <authorList>
            <person name="Lucero-Rivera Y.E."/>
            <person name="Tovar-Ramirez D."/>
        </authorList>
    </citation>
    <scope>NUCLEOTIDE SEQUENCE [LARGE SCALE GENOMIC DNA]</scope>
    <source>
        <strain evidence="24">Araruama</strain>
    </source>
</reference>
<dbReference type="InterPro" id="IPR000700">
    <property type="entry name" value="PAS-assoc_C"/>
</dbReference>
<evidence type="ECO:0000256" key="12">
    <source>
        <dbReference type="ARBA" id="ARBA00023012"/>
    </source>
</evidence>
<keyword evidence="5 17" id="KW-0597">Phosphoprotein</keyword>
<dbReference type="SMART" id="SM00091">
    <property type="entry name" value="PAS"/>
    <property type="match status" value="2"/>
</dbReference>
<comment type="caution">
    <text evidence="23">The sequence shown here is derived from an EMBL/GenBank/DDBJ whole genome shotgun (WGS) entry which is preliminary data.</text>
</comment>
<evidence type="ECO:0000313" key="23">
    <source>
        <dbReference type="EMBL" id="ETR70926.1"/>
    </source>
</evidence>
<dbReference type="SMART" id="SM00388">
    <property type="entry name" value="HisKA"/>
    <property type="match status" value="1"/>
</dbReference>
<dbReference type="SUPFAM" id="SSF47226">
    <property type="entry name" value="Histidine-containing phosphotransfer domain, HPT domain"/>
    <property type="match status" value="1"/>
</dbReference>
<gene>
    <name evidence="23" type="ORF">OMM_02884</name>
</gene>
<evidence type="ECO:0000259" key="22">
    <source>
        <dbReference type="PROSITE" id="PS50894"/>
    </source>
</evidence>
<dbReference type="InterPro" id="IPR001610">
    <property type="entry name" value="PAC"/>
</dbReference>
<dbReference type="Proteomes" id="UP000189670">
    <property type="component" value="Unassembled WGS sequence"/>
</dbReference>
<feature type="domain" description="PAC" evidence="21">
    <location>
        <begin position="98"/>
        <end position="149"/>
    </location>
</feature>